<evidence type="ECO:0000313" key="2">
    <source>
        <dbReference type="EMBL" id="BDI34278.1"/>
    </source>
</evidence>
<reference evidence="2 3" key="1">
    <citation type="journal article" date="2019" name="Int. J. Syst. Evol. Microbiol.">
        <title>Capsulimonas corticalis gen. nov., sp. nov., an aerobic capsulated bacterium, of a novel bacterial order, Capsulimonadales ord. nov., of the class Armatimonadia of the phylum Armatimonadetes.</title>
        <authorList>
            <person name="Li J."/>
            <person name="Kudo C."/>
            <person name="Tonouchi A."/>
        </authorList>
    </citation>
    <scope>NUCLEOTIDE SEQUENCE [LARGE SCALE GENOMIC DNA]</scope>
    <source>
        <strain evidence="2 3">AX-7</strain>
    </source>
</reference>
<dbReference type="InterPro" id="IPR052042">
    <property type="entry name" value="Tail_sheath_structural"/>
</dbReference>
<dbReference type="InterPro" id="IPR035089">
    <property type="entry name" value="Phage_sheath_subtilisin"/>
</dbReference>
<name>A0A402CWT1_9BACT</name>
<dbReference type="Gene3D" id="3.40.50.11780">
    <property type="match status" value="2"/>
</dbReference>
<sequence>MPEYLAPGVFVEEIDSGSKPIEGVGINTAAFIGYAKSGDFNKPTFITNWTQFSQIFGEEENALTSALVKELSLSVADIRSAKKASRKSWMEYANQTVSQAIQSKKATVTSWQDFLRTYQIPQGGLPYLEGSYLAHAVRGYYDNGGGRAYIIRVAHPNDIKALSVTVDGGAAASPQTKPGAAKAAQVTVGPYLLTASKPGAAGNDIKIDVEHVGDGNEFKLKITQGDLTELYPESGKPLTPDTAASALAKSKLVKVEVAPKVALERPEPKLFVFADGADPVNLPVTTGSTALASSGSPFSNGLANLKADDFVGDEAQRTGLGGLMPLEGVNFVAIPDLMAGLFRREEAPGGGGAEVVAFDEAKKQSILDTQCALVAHCERVGYRMAILDPIPGLTPLEMNSTTMGTAYNCDHGQGAIYYPWIKISDPVHRGRQMFCPPSGHIAGVWARVGVERGVHKAPANEALMGAVGLEVEITKGEQELLNPNGINCIRAFSGRGIRVWGARTLATVGNPSWKYVNVRRLFNYLEESMERSLQWVVFEPNDQDLWGRVRRNIAAFLFTEWKEGKLFGSVPQEAFYVKCDSETNPQEMIDLGRLYVEIGVNPVKPAEFVIIRMGQWSDGGSLAEV</sequence>
<dbReference type="RefSeq" id="WP_119321807.1">
    <property type="nucleotide sequence ID" value="NZ_AP025739.1"/>
</dbReference>
<dbReference type="PANTHER" id="PTHR35861:SF1">
    <property type="entry name" value="PHAGE TAIL SHEATH PROTEIN"/>
    <property type="match status" value="1"/>
</dbReference>
<keyword evidence="3" id="KW-1185">Reference proteome</keyword>
<protein>
    <submittedName>
        <fullName evidence="2">Tail protein</fullName>
    </submittedName>
</protein>
<dbReference type="KEGG" id="ccot:CCAX7_63290"/>
<evidence type="ECO:0000256" key="1">
    <source>
        <dbReference type="ARBA" id="ARBA00008005"/>
    </source>
</evidence>
<dbReference type="AlphaFoldDB" id="A0A402CWT1"/>
<evidence type="ECO:0000313" key="3">
    <source>
        <dbReference type="Proteomes" id="UP000287394"/>
    </source>
</evidence>
<dbReference type="Proteomes" id="UP000287394">
    <property type="component" value="Chromosome"/>
</dbReference>
<comment type="similarity">
    <text evidence="1">Belongs to the myoviridae tail sheath protein family.</text>
</comment>
<dbReference type="PANTHER" id="PTHR35861">
    <property type="match status" value="1"/>
</dbReference>
<gene>
    <name evidence="2" type="ORF">CCAX7_63290</name>
</gene>
<proteinExistence type="inferred from homology"/>
<dbReference type="InterPro" id="IPR020287">
    <property type="entry name" value="Tail_sheath_C"/>
</dbReference>
<dbReference type="Pfam" id="PF04984">
    <property type="entry name" value="Phage_sheath_1"/>
    <property type="match status" value="1"/>
</dbReference>
<organism evidence="2 3">
    <name type="scientific">Capsulimonas corticalis</name>
    <dbReference type="NCBI Taxonomy" id="2219043"/>
    <lineage>
        <taxon>Bacteria</taxon>
        <taxon>Bacillati</taxon>
        <taxon>Armatimonadota</taxon>
        <taxon>Armatimonadia</taxon>
        <taxon>Capsulimonadales</taxon>
        <taxon>Capsulimonadaceae</taxon>
        <taxon>Capsulimonas</taxon>
    </lineage>
</organism>
<dbReference type="OrthoDB" id="9767864at2"/>
<dbReference type="Pfam" id="PF17482">
    <property type="entry name" value="Phage_sheath_1C"/>
    <property type="match status" value="1"/>
</dbReference>
<accession>A0A402CWT1</accession>
<dbReference type="EMBL" id="AP025739">
    <property type="protein sequence ID" value="BDI34278.1"/>
    <property type="molecule type" value="Genomic_DNA"/>
</dbReference>